<dbReference type="Gene3D" id="3.40.50.2000">
    <property type="entry name" value="Glycogen Phosphorylase B"/>
    <property type="match status" value="2"/>
</dbReference>
<comment type="caution">
    <text evidence="2">The sequence shown here is derived from an EMBL/GenBank/DDBJ whole genome shotgun (WGS) entry which is preliminary data.</text>
</comment>
<dbReference type="InParanoid" id="A0A286UD25"/>
<evidence type="ECO:0000313" key="2">
    <source>
        <dbReference type="EMBL" id="PAV17483.1"/>
    </source>
</evidence>
<protein>
    <submittedName>
        <fullName evidence="2">UDP-Glycosyltransferase glycogen phosphorylase</fullName>
    </submittedName>
</protein>
<keyword evidence="3" id="KW-1185">Reference proteome</keyword>
<reference evidence="2 3" key="1">
    <citation type="journal article" date="2017" name="Mol. Ecol.">
        <title>Comparative and population genomic landscape of Phellinus noxius: A hypervariable fungus causing root rot in trees.</title>
        <authorList>
            <person name="Chung C.L."/>
            <person name="Lee T.J."/>
            <person name="Akiba M."/>
            <person name="Lee H.H."/>
            <person name="Kuo T.H."/>
            <person name="Liu D."/>
            <person name="Ke H.M."/>
            <person name="Yokoi T."/>
            <person name="Roa M.B."/>
            <person name="Lu M.J."/>
            <person name="Chang Y.Y."/>
            <person name="Ann P.J."/>
            <person name="Tsai J.N."/>
            <person name="Chen C.Y."/>
            <person name="Tzean S.S."/>
            <person name="Ota Y."/>
            <person name="Hattori T."/>
            <person name="Sahashi N."/>
            <person name="Liou R.F."/>
            <person name="Kikuchi T."/>
            <person name="Tsai I.J."/>
        </authorList>
    </citation>
    <scope>NUCLEOTIDE SEQUENCE [LARGE SCALE GENOMIC DNA]</scope>
    <source>
        <strain evidence="2 3">FFPRI411160</strain>
    </source>
</reference>
<dbReference type="PANTHER" id="PTHR48045:SF31">
    <property type="entry name" value="UDP-GLYCOSYLTRANSFERASE 76B1-LIKE"/>
    <property type="match status" value="1"/>
</dbReference>
<proteinExistence type="predicted"/>
<dbReference type="EMBL" id="NBII01000007">
    <property type="protein sequence ID" value="PAV17483.1"/>
    <property type="molecule type" value="Genomic_DNA"/>
</dbReference>
<dbReference type="PANTHER" id="PTHR48045">
    <property type="entry name" value="UDP-GLYCOSYLTRANSFERASE 72B1"/>
    <property type="match status" value="1"/>
</dbReference>
<evidence type="ECO:0000256" key="1">
    <source>
        <dbReference type="ARBA" id="ARBA00022679"/>
    </source>
</evidence>
<dbReference type="OrthoDB" id="5835829at2759"/>
<name>A0A286UD25_9AGAM</name>
<sequence>MNGVPVQGHIIALTIYAWGHVKCVCGLISKIIHLHAINATIFIGQPHLERAKKEVDSHFLPGKEDRLRSLIRIVGLHCDDLPCFNITYNNNFIEQYKKLLISEPIREEPGSDIIIPGIESPKFLILDFFLYNTLRDVRSLSGKSVPIYALQSAATTGVLFMYGPEYLGGNGDLEEKVKGIEIEDRKLRNEKEIRIYRRCYGELVKIPGLPPMYDYEFSPQEPNFDKYIVSFSAHVHKFMLECDGAIINTASTFEKPAIEAFQEWFGERPVISAGPFGFPLVDKEDKEKEKDTPLDLQEQKIRSFLDSALEKYGSHSVLYISFGSIFWFTDSSKIVPLLDVILDQRIPFILSIASPSAVLSEELKKRILNSGCACITTWAPQADILNHKATGWFISHCGHNSTLEALSSGVPMICCPFDADQPSNASNLSHIQNIAYELYELRSSHGLRPIHRLNNYQPKGTPESIKNEIKEVLKKAWGEDGKRKRKNIRRIQEAIKAGWGKDGENWDGIKKIYDIAQGAFRSDGLIIEFTTVHNLRSVLELDEYPDVLDQLIANSVPSELRDSYGSYHLQSIKLNSVLEFI</sequence>
<dbReference type="GO" id="GO:0008194">
    <property type="term" value="F:UDP-glycosyltransferase activity"/>
    <property type="evidence" value="ECO:0007669"/>
    <property type="project" value="InterPro"/>
</dbReference>
<gene>
    <name evidence="2" type="ORF">PNOK_0754700</name>
</gene>
<accession>A0A286UD25</accession>
<dbReference type="Pfam" id="PF00201">
    <property type="entry name" value="UDPGT"/>
    <property type="match status" value="1"/>
</dbReference>
<dbReference type="SUPFAM" id="SSF53756">
    <property type="entry name" value="UDP-Glycosyltransferase/glycogen phosphorylase"/>
    <property type="match status" value="1"/>
</dbReference>
<dbReference type="InterPro" id="IPR002213">
    <property type="entry name" value="UDP_glucos_trans"/>
</dbReference>
<dbReference type="AlphaFoldDB" id="A0A286UD25"/>
<keyword evidence="1" id="KW-0808">Transferase</keyword>
<evidence type="ECO:0000313" key="3">
    <source>
        <dbReference type="Proteomes" id="UP000217199"/>
    </source>
</evidence>
<dbReference type="CDD" id="cd03784">
    <property type="entry name" value="GT1_Gtf-like"/>
    <property type="match status" value="1"/>
</dbReference>
<organism evidence="2 3">
    <name type="scientific">Pyrrhoderma noxium</name>
    <dbReference type="NCBI Taxonomy" id="2282107"/>
    <lineage>
        <taxon>Eukaryota</taxon>
        <taxon>Fungi</taxon>
        <taxon>Dikarya</taxon>
        <taxon>Basidiomycota</taxon>
        <taxon>Agaricomycotina</taxon>
        <taxon>Agaricomycetes</taxon>
        <taxon>Hymenochaetales</taxon>
        <taxon>Hymenochaetaceae</taxon>
        <taxon>Pyrrhoderma</taxon>
    </lineage>
</organism>
<dbReference type="Proteomes" id="UP000217199">
    <property type="component" value="Unassembled WGS sequence"/>
</dbReference>